<proteinExistence type="predicted"/>
<dbReference type="NCBIfam" id="TIGR00268">
    <property type="entry name" value="ATP-dependent sacrificial sulfur transferase LarE"/>
    <property type="match status" value="1"/>
</dbReference>
<name>A0A7V3YKN6_9BACT</name>
<reference evidence="2" key="1">
    <citation type="journal article" date="2020" name="mSystems">
        <title>Genome- and Community-Level Interaction Insights into Carbon Utilization and Element Cycling Functions of Hydrothermarchaeota in Hydrothermal Sediment.</title>
        <authorList>
            <person name="Zhou Z."/>
            <person name="Liu Y."/>
            <person name="Xu W."/>
            <person name="Pan J."/>
            <person name="Luo Z.H."/>
            <person name="Li M."/>
        </authorList>
    </citation>
    <scope>NUCLEOTIDE SEQUENCE [LARGE SCALE GENOMIC DNA]</scope>
    <source>
        <strain evidence="2">SpSt-716</strain>
    </source>
</reference>
<feature type="active site" description="Nucleophile and sulfur donor" evidence="1">
    <location>
        <position position="175"/>
    </location>
</feature>
<dbReference type="AlphaFoldDB" id="A0A7V3YKN6"/>
<dbReference type="InterPro" id="IPR014729">
    <property type="entry name" value="Rossmann-like_a/b/a_fold"/>
</dbReference>
<dbReference type="Gene3D" id="3.40.50.620">
    <property type="entry name" value="HUPs"/>
    <property type="match status" value="1"/>
</dbReference>
<protein>
    <submittedName>
        <fullName evidence="2">ATP-dependent sacrificial sulfur transferase LarE</fullName>
    </submittedName>
</protein>
<evidence type="ECO:0000256" key="1">
    <source>
        <dbReference type="PIRSR" id="PIRSR006661-1"/>
    </source>
</evidence>
<dbReference type="PANTHER" id="PTHR43169">
    <property type="entry name" value="EXSB FAMILY PROTEIN"/>
    <property type="match status" value="1"/>
</dbReference>
<comment type="caution">
    <text evidence="2">The sequence shown here is derived from an EMBL/GenBank/DDBJ whole genome shotgun (WGS) entry which is preliminary data.</text>
</comment>
<evidence type="ECO:0000313" key="2">
    <source>
        <dbReference type="EMBL" id="HGI74415.1"/>
    </source>
</evidence>
<gene>
    <name evidence="2" type="primary">larE</name>
    <name evidence="2" type="ORF">ENU96_01855</name>
</gene>
<organism evidence="2">
    <name type="scientific">Candidatus Caldatribacterium californiense</name>
    <dbReference type="NCBI Taxonomy" id="1454726"/>
    <lineage>
        <taxon>Bacteria</taxon>
        <taxon>Pseudomonadati</taxon>
        <taxon>Atribacterota</taxon>
        <taxon>Atribacteria</taxon>
        <taxon>Atribacterales</taxon>
        <taxon>Candidatus Caldatribacteriaceae</taxon>
        <taxon>Candidatus Caldatribacterium</taxon>
    </lineage>
</organism>
<dbReference type="PIRSF" id="PIRSF006661">
    <property type="entry name" value="PP-lp_UCP006661"/>
    <property type="match status" value="1"/>
</dbReference>
<dbReference type="InterPro" id="IPR005232">
    <property type="entry name" value="LarE"/>
</dbReference>
<dbReference type="CDD" id="cd01990">
    <property type="entry name" value="LarE-like"/>
    <property type="match status" value="1"/>
</dbReference>
<dbReference type="GO" id="GO:0016783">
    <property type="term" value="F:sulfurtransferase activity"/>
    <property type="evidence" value="ECO:0007669"/>
    <property type="project" value="InterPro"/>
</dbReference>
<accession>A0A7V3YKN6</accession>
<dbReference type="InterPro" id="IPR052188">
    <property type="entry name" value="Ni-pincer_cofactor_biosynth"/>
</dbReference>
<dbReference type="EMBL" id="DTEN01000074">
    <property type="protein sequence ID" value="HGI74415.1"/>
    <property type="molecule type" value="Genomic_DNA"/>
</dbReference>
<dbReference type="SUPFAM" id="SSF52402">
    <property type="entry name" value="Adenine nucleotide alpha hydrolases-like"/>
    <property type="match status" value="1"/>
</dbReference>
<keyword evidence="2" id="KW-0808">Transferase</keyword>
<dbReference type="PANTHER" id="PTHR43169:SF2">
    <property type="entry name" value="NAD_GMP SYNTHASE DOMAIN-CONTAINING PROTEIN"/>
    <property type="match status" value="1"/>
</dbReference>
<sequence length="266" mass="29518">MVKTAAFTKFERLKDILASLQEVVVAYSGGVDSTFLLWVSFQVLGPKARGVLIDTPLVPPYKKEEALKTSRTLGLPVEVLSVDIWQEEDILANGPKRCYFCKKFLFLRLKSVAGKTPVCDGTNADETQEFRPGLLAKEELGVCSPLYEAGLTKKEIHELSAAFNLPTAWKPSYSCLATRIPQGTRLVPELLERIGELERSLEELGFSGLRARHHGDIVRLEFEEQDFPRVLNPGIRKAILALCKKAGYRFATLDLAGYQKGSMDGG</sequence>